<dbReference type="SUPFAM" id="SSF53474">
    <property type="entry name" value="alpha/beta-Hydrolases"/>
    <property type="match status" value="1"/>
</dbReference>
<dbReference type="Gene3D" id="3.40.50.1820">
    <property type="entry name" value="alpha/beta hydrolase"/>
    <property type="match status" value="1"/>
</dbReference>
<evidence type="ECO:0000313" key="2">
    <source>
        <dbReference type="Proteomes" id="UP000823934"/>
    </source>
</evidence>
<comment type="caution">
    <text evidence="1">The sequence shown here is derived from an EMBL/GenBank/DDBJ whole genome shotgun (WGS) entry which is preliminary data.</text>
</comment>
<dbReference type="EMBL" id="DXHP01000117">
    <property type="protein sequence ID" value="HIW06709.1"/>
    <property type="molecule type" value="Genomic_DNA"/>
</dbReference>
<dbReference type="InterPro" id="IPR053145">
    <property type="entry name" value="AB_hydrolase_Est10"/>
</dbReference>
<dbReference type="PANTHER" id="PTHR43265">
    <property type="entry name" value="ESTERASE ESTD"/>
    <property type="match status" value="1"/>
</dbReference>
<accession>A0A9D1TV41</accession>
<proteinExistence type="predicted"/>
<evidence type="ECO:0000313" key="1">
    <source>
        <dbReference type="EMBL" id="HIW06709.1"/>
    </source>
</evidence>
<dbReference type="Proteomes" id="UP000823934">
    <property type="component" value="Unassembled WGS sequence"/>
</dbReference>
<dbReference type="PANTHER" id="PTHR43265:SF1">
    <property type="entry name" value="ESTERASE ESTD"/>
    <property type="match status" value="1"/>
</dbReference>
<protein>
    <recommendedName>
        <fullName evidence="3">Alpha/beta hydrolase</fullName>
    </recommendedName>
</protein>
<dbReference type="AlphaFoldDB" id="A0A9D1TV41"/>
<gene>
    <name evidence="1" type="ORF">H9889_05225</name>
</gene>
<evidence type="ECO:0008006" key="3">
    <source>
        <dbReference type="Google" id="ProtNLM"/>
    </source>
</evidence>
<dbReference type="InterPro" id="IPR029058">
    <property type="entry name" value="AB_hydrolase_fold"/>
</dbReference>
<reference evidence="1" key="2">
    <citation type="submission" date="2021-04" db="EMBL/GenBank/DDBJ databases">
        <authorList>
            <person name="Gilroy R."/>
        </authorList>
    </citation>
    <scope>NUCLEOTIDE SEQUENCE</scope>
    <source>
        <strain evidence="1">CHK160-9182</strain>
    </source>
</reference>
<sequence length="331" mass="37640">MTVIKKITYIFCAIFCFGVVFADTYPRFEMQDQDLESILREDGSEIYYDLRKTQDGSQIQKSVQKPRVLLVLIQGSGCLPISQQSQTMRLLATVMPESDQLWVEKRGLESVLLEAPDEQIHLENCPLDYYTYESLSQRVQDYTEVITALSKEYDEIILLGGSEGATIVGLLRQRSLPITAAIALNGGGQYFFDDILWSISQTVPDPEKSILLAEITGFIKMMQAISDDELEQFTDYSSNHSARWWREMLNLDMADVWKHSDISLLMIQTLGDNNVSVPAAKLMFEDLSDYAHIQVTTYSELDHGFKDADGNSHIVTVITDIQKWLHQVLNK</sequence>
<dbReference type="GO" id="GO:0052689">
    <property type="term" value="F:carboxylic ester hydrolase activity"/>
    <property type="evidence" value="ECO:0007669"/>
    <property type="project" value="TreeGrafter"/>
</dbReference>
<reference evidence="1" key="1">
    <citation type="journal article" date="2021" name="PeerJ">
        <title>Extensive microbial diversity within the chicken gut microbiome revealed by metagenomics and culture.</title>
        <authorList>
            <person name="Gilroy R."/>
            <person name="Ravi A."/>
            <person name="Getino M."/>
            <person name="Pursley I."/>
            <person name="Horton D.L."/>
            <person name="Alikhan N.F."/>
            <person name="Baker D."/>
            <person name="Gharbi K."/>
            <person name="Hall N."/>
            <person name="Watson M."/>
            <person name="Adriaenssens E.M."/>
            <person name="Foster-Nyarko E."/>
            <person name="Jarju S."/>
            <person name="Secka A."/>
            <person name="Antonio M."/>
            <person name="Oren A."/>
            <person name="Chaudhuri R.R."/>
            <person name="La Ragione R."/>
            <person name="Hildebrand F."/>
            <person name="Pallen M.J."/>
        </authorList>
    </citation>
    <scope>NUCLEOTIDE SEQUENCE</scope>
    <source>
        <strain evidence="1">CHK160-9182</strain>
    </source>
</reference>
<organism evidence="1 2">
    <name type="scientific">Candidatus Ignatzschineria merdigallinarum</name>
    <dbReference type="NCBI Taxonomy" id="2838621"/>
    <lineage>
        <taxon>Bacteria</taxon>
        <taxon>Pseudomonadati</taxon>
        <taxon>Pseudomonadota</taxon>
        <taxon>Gammaproteobacteria</taxon>
        <taxon>Cardiobacteriales</taxon>
        <taxon>Ignatzschineriaceae</taxon>
        <taxon>Ignatzschineria</taxon>
    </lineage>
</organism>
<name>A0A9D1TV41_9GAMM</name>